<dbReference type="Gene3D" id="6.10.320.10">
    <property type="match status" value="1"/>
</dbReference>
<name>A0A9D1L7Q6_9FIRM</name>
<reference evidence="1" key="1">
    <citation type="submission" date="2020-10" db="EMBL/GenBank/DDBJ databases">
        <authorList>
            <person name="Gilroy R."/>
        </authorList>
    </citation>
    <scope>NUCLEOTIDE SEQUENCE</scope>
    <source>
        <strain evidence="1">11300</strain>
    </source>
</reference>
<sequence length="171" mass="19942">MVRMTSAYANKVLRKLNEDKEFWRSKEAEGCTYVAALDEEPVIPEYDYSQVADTIDQIDRKIVKIKHAINNANLTSQIQVGDEVMTVDQILIRMAQLNRRKSFLDSLRKQSPKVRINAGVYSARKAAPEYRYINYDLEVVKQDYERVDEELGKMQMALDKHNQTFEFDVDI</sequence>
<gene>
    <name evidence="1" type="ORF">IAD16_01480</name>
</gene>
<proteinExistence type="predicted"/>
<dbReference type="EMBL" id="DVMO01000023">
    <property type="protein sequence ID" value="HIU27036.1"/>
    <property type="molecule type" value="Genomic_DNA"/>
</dbReference>
<evidence type="ECO:0000313" key="1">
    <source>
        <dbReference type="EMBL" id="HIU27036.1"/>
    </source>
</evidence>
<protein>
    <submittedName>
        <fullName evidence="1">Uncharacterized protein</fullName>
    </submittedName>
</protein>
<evidence type="ECO:0000313" key="2">
    <source>
        <dbReference type="Proteomes" id="UP000824091"/>
    </source>
</evidence>
<organism evidence="1 2">
    <name type="scientific">Candidatus Fimisoma avicola</name>
    <dbReference type="NCBI Taxonomy" id="2840826"/>
    <lineage>
        <taxon>Bacteria</taxon>
        <taxon>Bacillati</taxon>
        <taxon>Bacillota</taxon>
        <taxon>Clostridia</taxon>
        <taxon>Eubacteriales</taxon>
        <taxon>Candidatus Fimisoma</taxon>
    </lineage>
</organism>
<dbReference type="Proteomes" id="UP000824091">
    <property type="component" value="Unassembled WGS sequence"/>
</dbReference>
<reference evidence="1" key="2">
    <citation type="journal article" date="2021" name="PeerJ">
        <title>Extensive microbial diversity within the chicken gut microbiome revealed by metagenomics and culture.</title>
        <authorList>
            <person name="Gilroy R."/>
            <person name="Ravi A."/>
            <person name="Getino M."/>
            <person name="Pursley I."/>
            <person name="Horton D.L."/>
            <person name="Alikhan N.F."/>
            <person name="Baker D."/>
            <person name="Gharbi K."/>
            <person name="Hall N."/>
            <person name="Watson M."/>
            <person name="Adriaenssens E.M."/>
            <person name="Foster-Nyarko E."/>
            <person name="Jarju S."/>
            <person name="Secka A."/>
            <person name="Antonio M."/>
            <person name="Oren A."/>
            <person name="Chaudhuri R.R."/>
            <person name="La Ragione R."/>
            <person name="Hildebrand F."/>
            <person name="Pallen M.J."/>
        </authorList>
    </citation>
    <scope>NUCLEOTIDE SEQUENCE</scope>
    <source>
        <strain evidence="1">11300</strain>
    </source>
</reference>
<accession>A0A9D1L7Q6</accession>
<dbReference type="AlphaFoldDB" id="A0A9D1L7Q6"/>
<comment type="caution">
    <text evidence="1">The sequence shown here is derived from an EMBL/GenBank/DDBJ whole genome shotgun (WGS) entry which is preliminary data.</text>
</comment>